<protein>
    <submittedName>
        <fullName evidence="2">DUF302 domain-containing protein</fullName>
    </submittedName>
</protein>
<dbReference type="RefSeq" id="WP_345190838.1">
    <property type="nucleotide sequence ID" value="NZ_BAABJJ010000013.1"/>
</dbReference>
<evidence type="ECO:0000313" key="3">
    <source>
        <dbReference type="Proteomes" id="UP001501302"/>
    </source>
</evidence>
<dbReference type="InterPro" id="IPR016796">
    <property type="entry name" value="UCP021774"/>
</dbReference>
<proteinExistence type="predicted"/>
<dbReference type="EMBL" id="BAABJJ010000013">
    <property type="protein sequence ID" value="GAA4940960.1"/>
    <property type="molecule type" value="Genomic_DNA"/>
</dbReference>
<reference evidence="3" key="1">
    <citation type="journal article" date="2019" name="Int. J. Syst. Evol. Microbiol.">
        <title>The Global Catalogue of Microorganisms (GCM) 10K type strain sequencing project: providing services to taxonomists for standard genome sequencing and annotation.</title>
        <authorList>
            <consortium name="The Broad Institute Genomics Platform"/>
            <consortium name="The Broad Institute Genome Sequencing Center for Infectious Disease"/>
            <person name="Wu L."/>
            <person name="Ma J."/>
        </authorList>
    </citation>
    <scope>NUCLEOTIDE SEQUENCE [LARGE SCALE GENOMIC DNA]</scope>
    <source>
        <strain evidence="3">JCM 18285</strain>
    </source>
</reference>
<dbReference type="InterPro" id="IPR035923">
    <property type="entry name" value="TT1751-like_sf"/>
</dbReference>
<dbReference type="PANTHER" id="PTHR38342:SF1">
    <property type="entry name" value="SLR5037 PROTEIN"/>
    <property type="match status" value="1"/>
</dbReference>
<dbReference type="Pfam" id="PF03625">
    <property type="entry name" value="DUF302"/>
    <property type="match status" value="1"/>
</dbReference>
<evidence type="ECO:0000259" key="1">
    <source>
        <dbReference type="Pfam" id="PF03625"/>
    </source>
</evidence>
<dbReference type="PIRSF" id="PIRSF021774">
    <property type="entry name" value="UCP021774"/>
    <property type="match status" value="1"/>
</dbReference>
<dbReference type="PANTHER" id="PTHR38342">
    <property type="entry name" value="SLR5037 PROTEIN"/>
    <property type="match status" value="1"/>
</dbReference>
<name>A0ABP9GFF0_9FLAO</name>
<dbReference type="CDD" id="cd14797">
    <property type="entry name" value="DUF302"/>
    <property type="match status" value="1"/>
</dbReference>
<evidence type="ECO:0000313" key="2">
    <source>
        <dbReference type="EMBL" id="GAA4940960.1"/>
    </source>
</evidence>
<keyword evidence="3" id="KW-1185">Reference proteome</keyword>
<organism evidence="2 3">
    <name type="scientific">Algibacter agarivorans</name>
    <dbReference type="NCBI Taxonomy" id="1109741"/>
    <lineage>
        <taxon>Bacteria</taxon>
        <taxon>Pseudomonadati</taxon>
        <taxon>Bacteroidota</taxon>
        <taxon>Flavobacteriia</taxon>
        <taxon>Flavobacteriales</taxon>
        <taxon>Flavobacteriaceae</taxon>
        <taxon>Algibacter</taxon>
    </lineage>
</organism>
<comment type="caution">
    <text evidence="2">The sequence shown here is derived from an EMBL/GenBank/DDBJ whole genome shotgun (WGS) entry which is preliminary data.</text>
</comment>
<sequence length="132" mass="14791">MNYYFTTITKGSFETVEAKVIDLLKDEGFGVLTEINIQQTLKDKLDIDFKKYKILGACNPPFAYKALQVENKIGTMLPCNVIVQETSQNTIEVSAINPMVSMQAVKNEQLSDVAEVVSTKLKNVIKNINNEK</sequence>
<dbReference type="Proteomes" id="UP001501302">
    <property type="component" value="Unassembled WGS sequence"/>
</dbReference>
<accession>A0ABP9GFF0</accession>
<gene>
    <name evidence="2" type="ORF">GCM10023314_12310</name>
</gene>
<dbReference type="InterPro" id="IPR005180">
    <property type="entry name" value="DUF302"/>
</dbReference>
<dbReference type="SUPFAM" id="SSF103247">
    <property type="entry name" value="TT1751-like"/>
    <property type="match status" value="1"/>
</dbReference>
<dbReference type="Gene3D" id="3.30.310.70">
    <property type="entry name" value="TT1751-like domain"/>
    <property type="match status" value="1"/>
</dbReference>
<feature type="domain" description="DUF302" evidence="1">
    <location>
        <begin position="35"/>
        <end position="98"/>
    </location>
</feature>